<dbReference type="EMBL" id="RDOM01001124">
    <property type="protein sequence ID" value="MBF4275365.1"/>
    <property type="molecule type" value="Genomic_DNA"/>
</dbReference>
<evidence type="ECO:0000313" key="1">
    <source>
        <dbReference type="EMBL" id="MBF4275365.1"/>
    </source>
</evidence>
<evidence type="ECO:0000313" key="2">
    <source>
        <dbReference type="Proteomes" id="UP000722957"/>
    </source>
</evidence>
<dbReference type="RefSeq" id="WP_194574418.1">
    <property type="nucleotide sequence ID" value="NZ_RDOM01001124.1"/>
</dbReference>
<gene>
    <name evidence="1" type="ORF">EAY07_25835</name>
</gene>
<dbReference type="AlphaFoldDB" id="A0ABD4KXZ6"/>
<comment type="caution">
    <text evidence="1">The sequence shown here is derived from an EMBL/GenBank/DDBJ whole genome shotgun (WGS) entry which is preliminary data.</text>
</comment>
<sequence>MGWLSWLSTGIRVAGAVVSSLGGTTMVGEKMMLNAGTTKETYLGNLKIRKITEQGKTAAYLFNNDINNGYYLSFTSSDQVGAGSIKNLFIPAAKDGVEVKIDVTDYFIDNLAGSICYSSVPYENGKPLAETDISFSIKNWSKKRLNFCGNDFGIAINYDENMFI</sequence>
<protein>
    <submittedName>
        <fullName evidence="1">Uncharacterized protein</fullName>
    </submittedName>
</protein>
<accession>A0ABD4KXZ6</accession>
<reference evidence="1 2" key="1">
    <citation type="journal article" date="2021" name="PeerJ">
        <title>Analysis of 44 Vibrio anguillarum genomes reveals high genetic diversity.</title>
        <authorList>
            <person name="Hansen M.J."/>
            <person name="Dalsgaard I."/>
        </authorList>
    </citation>
    <scope>NUCLEOTIDE SEQUENCE [LARGE SCALE GENOMIC DNA]</scope>
    <source>
        <strain evidence="1 2">17-16730-2A</strain>
    </source>
</reference>
<organism evidence="1 2">
    <name type="scientific">Vibrio anguillarum</name>
    <name type="common">Listonella anguillarum</name>
    <dbReference type="NCBI Taxonomy" id="55601"/>
    <lineage>
        <taxon>Bacteria</taxon>
        <taxon>Pseudomonadati</taxon>
        <taxon>Pseudomonadota</taxon>
        <taxon>Gammaproteobacteria</taxon>
        <taxon>Vibrionales</taxon>
        <taxon>Vibrionaceae</taxon>
        <taxon>Vibrio</taxon>
    </lineage>
</organism>
<name>A0ABD4KXZ6_VIBAN</name>
<dbReference type="Proteomes" id="UP000722957">
    <property type="component" value="Unassembled WGS sequence"/>
</dbReference>
<proteinExistence type="predicted"/>